<keyword evidence="2" id="KW-0201">Cytochrome c-type biogenesis</keyword>
<protein>
    <submittedName>
        <fullName evidence="7">AhpC/TSA family protein</fullName>
    </submittedName>
</protein>
<evidence type="ECO:0000256" key="2">
    <source>
        <dbReference type="ARBA" id="ARBA00022748"/>
    </source>
</evidence>
<organism evidence="7 8">
    <name type="scientific">Pedobacter montanisoli</name>
    <dbReference type="NCBI Taxonomy" id="2923277"/>
    <lineage>
        <taxon>Bacteria</taxon>
        <taxon>Pseudomonadati</taxon>
        <taxon>Bacteroidota</taxon>
        <taxon>Sphingobacteriia</taxon>
        <taxon>Sphingobacteriales</taxon>
        <taxon>Sphingobacteriaceae</taxon>
        <taxon>Pedobacter</taxon>
    </lineage>
</organism>
<evidence type="ECO:0000256" key="3">
    <source>
        <dbReference type="ARBA" id="ARBA00023157"/>
    </source>
</evidence>
<evidence type="ECO:0000313" key="7">
    <source>
        <dbReference type="EMBL" id="MCJ0741106.1"/>
    </source>
</evidence>
<dbReference type="CDD" id="cd02966">
    <property type="entry name" value="TlpA_like_family"/>
    <property type="match status" value="1"/>
</dbReference>
<dbReference type="PANTHER" id="PTHR42852:SF6">
    <property type="entry name" value="THIOL:DISULFIDE INTERCHANGE PROTEIN DSBE"/>
    <property type="match status" value="1"/>
</dbReference>
<dbReference type="RefSeq" id="WP_243357471.1">
    <property type="nucleotide sequence ID" value="NZ_JALGBH010000001.1"/>
</dbReference>
<evidence type="ECO:0000256" key="5">
    <source>
        <dbReference type="SAM" id="SignalP"/>
    </source>
</evidence>
<dbReference type="InterPro" id="IPR036249">
    <property type="entry name" value="Thioredoxin-like_sf"/>
</dbReference>
<dbReference type="PROSITE" id="PS51352">
    <property type="entry name" value="THIOREDOXIN_2"/>
    <property type="match status" value="1"/>
</dbReference>
<feature type="domain" description="Thioredoxin" evidence="6">
    <location>
        <begin position="247"/>
        <end position="394"/>
    </location>
</feature>
<comment type="subcellular location">
    <subcellularLocation>
        <location evidence="1">Cell envelope</location>
    </subcellularLocation>
</comment>
<name>A0ABS9ZR85_9SPHI</name>
<proteinExistence type="predicted"/>
<keyword evidence="8" id="KW-1185">Reference proteome</keyword>
<comment type="caution">
    <text evidence="7">The sequence shown here is derived from an EMBL/GenBank/DDBJ whole genome shotgun (WGS) entry which is preliminary data.</text>
</comment>
<dbReference type="Pfam" id="PF08534">
    <property type="entry name" value="Redoxin"/>
    <property type="match status" value="1"/>
</dbReference>
<dbReference type="PROSITE" id="PS00194">
    <property type="entry name" value="THIOREDOXIN_1"/>
    <property type="match status" value="1"/>
</dbReference>
<sequence>MKTLQKLCTAIVLSIFSLSVHAQTDSITIKGHLKNMDNQTVGIVLRNEQGQTISAKTVANQGSFSLKMPKQDIPVVASLYTSLNRSLNAKVGENNYGAPAPNLDLFIYNKDLNINGDIWLLQFAEVNGDVENNALTAYRKLVNPYEVRNYIIYRDLFEAKYHEKQLKESEAQLEKELSVGSSKIRDIQKDFVRKNPDVLATVYLLSRMQNYYTAQDYQDIWNKVSEKYKNHPLATGIKSYLKKVSSTPAGSPAINFERKDKDGNLVNLANYKGRVVLLDFWGSWCGPCRASHPHLKELYKKYHSKGFEIIAVAHERGNTVEEAKKSWLNAIAEDGINWTHILNKDGIEKQDIVKDYNVMAFPTKILIDKEGKILLRISASATDDIDRALEKIYGF</sequence>
<reference evidence="7" key="1">
    <citation type="submission" date="2022-03" db="EMBL/GenBank/DDBJ databases">
        <authorList>
            <person name="Woo C.Y."/>
        </authorList>
    </citation>
    <scope>NUCLEOTIDE SEQUENCE</scope>
    <source>
        <strain evidence="7">CYS-01</strain>
    </source>
</reference>
<dbReference type="InterPro" id="IPR050553">
    <property type="entry name" value="Thioredoxin_ResA/DsbE_sf"/>
</dbReference>
<dbReference type="InterPro" id="IPR013740">
    <property type="entry name" value="Redoxin"/>
</dbReference>
<keyword evidence="4" id="KW-0676">Redox-active center</keyword>
<dbReference type="InterPro" id="IPR017937">
    <property type="entry name" value="Thioredoxin_CS"/>
</dbReference>
<dbReference type="SUPFAM" id="SSF52833">
    <property type="entry name" value="Thioredoxin-like"/>
    <property type="match status" value="1"/>
</dbReference>
<keyword evidence="5" id="KW-0732">Signal</keyword>
<dbReference type="Gene3D" id="3.40.30.10">
    <property type="entry name" value="Glutaredoxin"/>
    <property type="match status" value="1"/>
</dbReference>
<evidence type="ECO:0000313" key="8">
    <source>
        <dbReference type="Proteomes" id="UP001165460"/>
    </source>
</evidence>
<dbReference type="PANTHER" id="PTHR42852">
    <property type="entry name" value="THIOL:DISULFIDE INTERCHANGE PROTEIN DSBE"/>
    <property type="match status" value="1"/>
</dbReference>
<dbReference type="Proteomes" id="UP001165460">
    <property type="component" value="Unassembled WGS sequence"/>
</dbReference>
<accession>A0ABS9ZR85</accession>
<gene>
    <name evidence="7" type="ORF">MMF97_00195</name>
</gene>
<keyword evidence="3" id="KW-1015">Disulfide bond</keyword>
<evidence type="ECO:0000259" key="6">
    <source>
        <dbReference type="PROSITE" id="PS51352"/>
    </source>
</evidence>
<dbReference type="EMBL" id="JALGBH010000001">
    <property type="protein sequence ID" value="MCJ0741106.1"/>
    <property type="molecule type" value="Genomic_DNA"/>
</dbReference>
<dbReference type="InterPro" id="IPR013766">
    <property type="entry name" value="Thioredoxin_domain"/>
</dbReference>
<feature type="signal peptide" evidence="5">
    <location>
        <begin position="1"/>
        <end position="22"/>
    </location>
</feature>
<evidence type="ECO:0000256" key="4">
    <source>
        <dbReference type="ARBA" id="ARBA00023284"/>
    </source>
</evidence>
<feature type="chain" id="PRO_5045995240" evidence="5">
    <location>
        <begin position="23"/>
        <end position="395"/>
    </location>
</feature>
<evidence type="ECO:0000256" key="1">
    <source>
        <dbReference type="ARBA" id="ARBA00004196"/>
    </source>
</evidence>